<dbReference type="AlphaFoldDB" id="A0A9R1VDK8"/>
<dbReference type="Proteomes" id="UP000235145">
    <property type="component" value="Unassembled WGS sequence"/>
</dbReference>
<name>A0A9R1VDK8_LACSA</name>
<dbReference type="EMBL" id="NBSK02000005">
    <property type="protein sequence ID" value="KAJ0203324.1"/>
    <property type="molecule type" value="Genomic_DNA"/>
</dbReference>
<keyword evidence="2" id="KW-1185">Reference proteome</keyword>
<accession>A0A9R1VDK8</accession>
<sequence length="94" mass="10913">MSEAKETNQATEPYITEDIDTNDYVVGTYKCERINSIGVNIELEEDIVNDESILGKVFDTPDDAYTIYNDYSFYMDFGIRRHDTIKNPKINEPF</sequence>
<evidence type="ECO:0000313" key="1">
    <source>
        <dbReference type="EMBL" id="KAJ0203324.1"/>
    </source>
</evidence>
<gene>
    <name evidence="1" type="ORF">LSAT_V11C500289730</name>
</gene>
<protein>
    <submittedName>
        <fullName evidence="1">Uncharacterized protein</fullName>
    </submittedName>
</protein>
<proteinExistence type="predicted"/>
<reference evidence="1 2" key="1">
    <citation type="journal article" date="2017" name="Nat. Commun.">
        <title>Genome assembly with in vitro proximity ligation data and whole-genome triplication in lettuce.</title>
        <authorList>
            <person name="Reyes-Chin-Wo S."/>
            <person name="Wang Z."/>
            <person name="Yang X."/>
            <person name="Kozik A."/>
            <person name="Arikit S."/>
            <person name="Song C."/>
            <person name="Xia L."/>
            <person name="Froenicke L."/>
            <person name="Lavelle D.O."/>
            <person name="Truco M.J."/>
            <person name="Xia R."/>
            <person name="Zhu S."/>
            <person name="Xu C."/>
            <person name="Xu H."/>
            <person name="Xu X."/>
            <person name="Cox K."/>
            <person name="Korf I."/>
            <person name="Meyers B.C."/>
            <person name="Michelmore R.W."/>
        </authorList>
    </citation>
    <scope>NUCLEOTIDE SEQUENCE [LARGE SCALE GENOMIC DNA]</scope>
    <source>
        <strain evidence="2">cv. Salinas</strain>
        <tissue evidence="1">Seedlings</tissue>
    </source>
</reference>
<comment type="caution">
    <text evidence="1">The sequence shown here is derived from an EMBL/GenBank/DDBJ whole genome shotgun (WGS) entry which is preliminary data.</text>
</comment>
<organism evidence="1 2">
    <name type="scientific">Lactuca sativa</name>
    <name type="common">Garden lettuce</name>
    <dbReference type="NCBI Taxonomy" id="4236"/>
    <lineage>
        <taxon>Eukaryota</taxon>
        <taxon>Viridiplantae</taxon>
        <taxon>Streptophyta</taxon>
        <taxon>Embryophyta</taxon>
        <taxon>Tracheophyta</taxon>
        <taxon>Spermatophyta</taxon>
        <taxon>Magnoliopsida</taxon>
        <taxon>eudicotyledons</taxon>
        <taxon>Gunneridae</taxon>
        <taxon>Pentapetalae</taxon>
        <taxon>asterids</taxon>
        <taxon>campanulids</taxon>
        <taxon>Asterales</taxon>
        <taxon>Asteraceae</taxon>
        <taxon>Cichorioideae</taxon>
        <taxon>Cichorieae</taxon>
        <taxon>Lactucinae</taxon>
        <taxon>Lactuca</taxon>
    </lineage>
</organism>
<evidence type="ECO:0000313" key="2">
    <source>
        <dbReference type="Proteomes" id="UP000235145"/>
    </source>
</evidence>